<feature type="transmembrane region" description="Helical" evidence="6">
    <location>
        <begin position="153"/>
        <end position="172"/>
    </location>
</feature>
<dbReference type="GO" id="GO:0005886">
    <property type="term" value="C:plasma membrane"/>
    <property type="evidence" value="ECO:0007669"/>
    <property type="project" value="UniProtKB-SubCell"/>
</dbReference>
<dbReference type="Pfam" id="PF00892">
    <property type="entry name" value="EamA"/>
    <property type="match status" value="2"/>
</dbReference>
<keyword evidence="3 6" id="KW-0812">Transmembrane</keyword>
<dbReference type="eggNOG" id="COG0697">
    <property type="taxonomic scope" value="Bacteria"/>
</dbReference>
<dbReference type="EMBL" id="CP003746">
    <property type="protein sequence ID" value="AFU98233.1"/>
    <property type="molecule type" value="Genomic_DNA"/>
</dbReference>
<keyword evidence="4 6" id="KW-1133">Transmembrane helix</keyword>
<keyword evidence="2" id="KW-1003">Cell membrane</keyword>
<proteinExistence type="predicted"/>
<feature type="transmembrane region" description="Helical" evidence="6">
    <location>
        <begin position="100"/>
        <end position="119"/>
    </location>
</feature>
<feature type="transmembrane region" description="Helical" evidence="6">
    <location>
        <begin position="69"/>
        <end position="88"/>
    </location>
</feature>
<gene>
    <name evidence="8" type="ordered locus">M5M_05140</name>
</gene>
<protein>
    <submittedName>
        <fullName evidence="8">Membrane protein</fullName>
    </submittedName>
</protein>
<accession>K4KJQ2</accession>
<dbReference type="InterPro" id="IPR051258">
    <property type="entry name" value="Diverse_Substrate_Transporter"/>
</dbReference>
<evidence type="ECO:0000313" key="8">
    <source>
        <dbReference type="EMBL" id="AFU98233.1"/>
    </source>
</evidence>
<evidence type="ECO:0000256" key="2">
    <source>
        <dbReference type="ARBA" id="ARBA00022475"/>
    </source>
</evidence>
<evidence type="ECO:0000256" key="3">
    <source>
        <dbReference type="ARBA" id="ARBA00022692"/>
    </source>
</evidence>
<evidence type="ECO:0000313" key="9">
    <source>
        <dbReference type="Proteomes" id="UP000000466"/>
    </source>
</evidence>
<dbReference type="STRING" id="1117647.M5M_05140"/>
<dbReference type="RefSeq" id="WP_015046406.1">
    <property type="nucleotide sequence ID" value="NC_018868.3"/>
</dbReference>
<feature type="domain" description="EamA" evidence="7">
    <location>
        <begin position="150"/>
        <end position="295"/>
    </location>
</feature>
<dbReference type="InterPro" id="IPR037185">
    <property type="entry name" value="EmrE-like"/>
</dbReference>
<evidence type="ECO:0000256" key="6">
    <source>
        <dbReference type="SAM" id="Phobius"/>
    </source>
</evidence>
<feature type="transmembrane region" description="Helical" evidence="6">
    <location>
        <begin position="126"/>
        <end position="147"/>
    </location>
</feature>
<feature type="transmembrane region" description="Helical" evidence="6">
    <location>
        <begin position="38"/>
        <end position="57"/>
    </location>
</feature>
<dbReference type="AlphaFoldDB" id="K4KJQ2"/>
<keyword evidence="9" id="KW-1185">Reference proteome</keyword>
<feature type="transmembrane region" description="Helical" evidence="6">
    <location>
        <begin position="255"/>
        <end position="274"/>
    </location>
</feature>
<dbReference type="KEGG" id="saga:M5M_05140"/>
<dbReference type="Proteomes" id="UP000000466">
    <property type="component" value="Chromosome"/>
</dbReference>
<sequence length="320" mass="34387">MLHSTRFALFMLVLVCAIWGVGFVVTEHALGKLSTQSLNALRFALAALSLLPLWYWSGNRRAFAEHGKMLLGASAGLGFVLFLAFYTQTEGLRHTSVSNAGFITGMLVPLVPLLNWLLFRQRIGKHVLIAVALSSLGLWLLTGGASALNKGDLLVLAGAVGYATHIVLTGHYARKLPVLALAMLQMVAVSVYSLLASAIFDADRSQTVFVLSVEHWANLLTPDIIGAFIWMAVLSTAFGFWVQTHCQQMLEAHKVALVFALEPIFAHIAGAIWLDERLTLAGWLGAGAIIGAMLLAELGDRKANAKLHPGDLAVAPDPGD</sequence>
<evidence type="ECO:0000259" key="7">
    <source>
        <dbReference type="Pfam" id="PF00892"/>
    </source>
</evidence>
<dbReference type="PANTHER" id="PTHR42920:SF5">
    <property type="entry name" value="EAMA DOMAIN-CONTAINING PROTEIN"/>
    <property type="match status" value="1"/>
</dbReference>
<evidence type="ECO:0000256" key="1">
    <source>
        <dbReference type="ARBA" id="ARBA00004651"/>
    </source>
</evidence>
<dbReference type="OrthoDB" id="9804865at2"/>
<evidence type="ECO:0000256" key="4">
    <source>
        <dbReference type="ARBA" id="ARBA00022989"/>
    </source>
</evidence>
<feature type="transmembrane region" description="Helical" evidence="6">
    <location>
        <begin position="220"/>
        <end position="243"/>
    </location>
</feature>
<dbReference type="InterPro" id="IPR000620">
    <property type="entry name" value="EamA_dom"/>
</dbReference>
<feature type="transmembrane region" description="Helical" evidence="6">
    <location>
        <begin position="280"/>
        <end position="298"/>
    </location>
</feature>
<organism evidence="8 9">
    <name type="scientific">Simiduia agarivorans (strain DSM 21679 / JCM 13881 / BCRC 17597 / SA1)</name>
    <dbReference type="NCBI Taxonomy" id="1117647"/>
    <lineage>
        <taxon>Bacteria</taxon>
        <taxon>Pseudomonadati</taxon>
        <taxon>Pseudomonadota</taxon>
        <taxon>Gammaproteobacteria</taxon>
        <taxon>Cellvibrionales</taxon>
        <taxon>Cellvibrionaceae</taxon>
        <taxon>Simiduia</taxon>
    </lineage>
</organism>
<dbReference type="HOGENOM" id="CLU_033863_21_2_6"/>
<keyword evidence="5 6" id="KW-0472">Membrane</keyword>
<comment type="subcellular location">
    <subcellularLocation>
        <location evidence="1">Cell membrane</location>
        <topology evidence="1">Multi-pass membrane protein</topology>
    </subcellularLocation>
</comment>
<dbReference type="PANTHER" id="PTHR42920">
    <property type="entry name" value="OS03G0707200 PROTEIN-RELATED"/>
    <property type="match status" value="1"/>
</dbReference>
<feature type="transmembrane region" description="Helical" evidence="6">
    <location>
        <begin position="179"/>
        <end position="200"/>
    </location>
</feature>
<feature type="transmembrane region" description="Helical" evidence="6">
    <location>
        <begin position="7"/>
        <end position="26"/>
    </location>
</feature>
<evidence type="ECO:0000256" key="5">
    <source>
        <dbReference type="ARBA" id="ARBA00023136"/>
    </source>
</evidence>
<dbReference type="SUPFAM" id="SSF103481">
    <property type="entry name" value="Multidrug resistance efflux transporter EmrE"/>
    <property type="match status" value="2"/>
</dbReference>
<name>K4KJQ2_SIMAS</name>
<reference evidence="8 9" key="1">
    <citation type="journal article" date="2013" name="Genome Announc.">
        <title>Complete genome sequence of Simiduia agarivorans SA1(T), a marine bacterium able to degrade a variety of polysaccharides.</title>
        <authorList>
            <person name="Lin S.Y."/>
            <person name="Shieh W.Y."/>
            <person name="Chen J.S."/>
            <person name="Tang S.L."/>
        </authorList>
    </citation>
    <scope>NUCLEOTIDE SEQUENCE [LARGE SCALE GENOMIC DNA]</scope>
    <source>
        <strain evidence="9">DSM 21679 / JCM 13881 / BCRC 17597 / SA1</strain>
    </source>
</reference>
<feature type="domain" description="EamA" evidence="7">
    <location>
        <begin position="7"/>
        <end position="142"/>
    </location>
</feature>